<evidence type="ECO:0000256" key="4">
    <source>
        <dbReference type="ARBA" id="ARBA00022651"/>
    </source>
</evidence>
<comment type="subcellular location">
    <subcellularLocation>
        <location evidence="1">Secreted</location>
    </subcellularLocation>
</comment>
<dbReference type="Proteomes" id="UP001207440">
    <property type="component" value="Unassembled WGS sequence"/>
</dbReference>
<name>A0AAP3ALX8_RIEAN</name>
<gene>
    <name evidence="12" type="ORF">OKE68_07475</name>
</gene>
<dbReference type="InterPro" id="IPR029058">
    <property type="entry name" value="AB_hydrolase_fold"/>
</dbReference>
<protein>
    <submittedName>
        <fullName evidence="12">Dienelactone hydrolase family protein</fullName>
    </submittedName>
</protein>
<evidence type="ECO:0000256" key="5">
    <source>
        <dbReference type="ARBA" id="ARBA00022729"/>
    </source>
</evidence>
<sequence length="293" mass="32687">MKKQLLFFLGMPALALAQLTAGVQTYSVSGRSYDVTTPSDYNPTKEYPIVFELHSFNKDRTQMNDPNVINEQQYISVRPEGTSVLGYRAWNSWSATKSFFGDDVNYITAVYNDIKTKLGSKFNANKVYVYGFSNGGAMAMKMVEETSLFKAAVIRSMSFESGHNIPSTASKVPMIFIHGTADETVPYQGGSGKYGIISPNFESIKTTVDKWASHLGLTQPVEIKYLKGSSTASDKDFYFREYSNATTPIYFFVIDGGVHATDQQFSNSNIKRAMIKLAQNPKCYGIYRLAYAQ</sequence>
<proteinExistence type="inferred from homology"/>
<evidence type="ECO:0000256" key="6">
    <source>
        <dbReference type="ARBA" id="ARBA00022801"/>
    </source>
</evidence>
<accession>A0AAP3ALX8</accession>
<evidence type="ECO:0000259" key="11">
    <source>
        <dbReference type="Pfam" id="PF02230"/>
    </source>
</evidence>
<comment type="function">
    <text evidence="9">Involved in degradation of plant cell walls. Hydrolyzes the feruloyl-arabinose ester bond in arabinoxylans, and the feruloyl-galactose ester bond in pectin. Active against paranitrophenyl-acetate, methyl ferulate and wheat arabinoxylan.</text>
</comment>
<keyword evidence="3" id="KW-0964">Secreted</keyword>
<comment type="caution">
    <text evidence="12">The sequence shown here is derived from an EMBL/GenBank/DDBJ whole genome shotgun (WGS) entry which is preliminary data.</text>
</comment>
<dbReference type="Pfam" id="PF02230">
    <property type="entry name" value="Abhydrolase_2"/>
    <property type="match status" value="1"/>
</dbReference>
<dbReference type="RefSeq" id="WP_064969756.1">
    <property type="nucleotide sequence ID" value="NZ_CP029760.1"/>
</dbReference>
<feature type="signal peptide" evidence="10">
    <location>
        <begin position="1"/>
        <end position="17"/>
    </location>
</feature>
<dbReference type="Gene3D" id="3.40.50.1820">
    <property type="entry name" value="alpha/beta hydrolase"/>
    <property type="match status" value="1"/>
</dbReference>
<reference evidence="12" key="1">
    <citation type="submission" date="2022-10" db="EMBL/GenBank/DDBJ databases">
        <title>Sifting through the core-genome to identify putative cross-protective antigens against Riemerella anatipestifer.</title>
        <authorList>
            <person name="Zheng X."/>
            <person name="Zhang W."/>
        </authorList>
    </citation>
    <scope>NUCLEOTIDE SEQUENCE</scope>
    <source>
        <strain evidence="12">ZWRA178</strain>
    </source>
</reference>
<evidence type="ECO:0000256" key="10">
    <source>
        <dbReference type="SAM" id="SignalP"/>
    </source>
</evidence>
<feature type="chain" id="PRO_5042915094" evidence="10">
    <location>
        <begin position="18"/>
        <end position="293"/>
    </location>
</feature>
<dbReference type="EMBL" id="JAOZYT010000043">
    <property type="protein sequence ID" value="MCW0524150.1"/>
    <property type="molecule type" value="Genomic_DNA"/>
</dbReference>
<dbReference type="GO" id="GO:0005576">
    <property type="term" value="C:extracellular region"/>
    <property type="evidence" value="ECO:0007669"/>
    <property type="project" value="UniProtKB-SubCell"/>
</dbReference>
<keyword evidence="6 12" id="KW-0378">Hydrolase</keyword>
<dbReference type="AlphaFoldDB" id="A0AAP3ALX8"/>
<keyword evidence="8" id="KW-0624">Polysaccharide degradation</keyword>
<dbReference type="GO" id="GO:0045493">
    <property type="term" value="P:xylan catabolic process"/>
    <property type="evidence" value="ECO:0007669"/>
    <property type="project" value="UniProtKB-KW"/>
</dbReference>
<evidence type="ECO:0000313" key="12">
    <source>
        <dbReference type="EMBL" id="MCW0524150.1"/>
    </source>
</evidence>
<dbReference type="InterPro" id="IPR043595">
    <property type="entry name" value="FaeB/C/D"/>
</dbReference>
<evidence type="ECO:0000256" key="1">
    <source>
        <dbReference type="ARBA" id="ARBA00004613"/>
    </source>
</evidence>
<keyword evidence="5 10" id="KW-0732">Signal</keyword>
<dbReference type="PANTHER" id="PTHR38050">
    <property type="match status" value="1"/>
</dbReference>
<evidence type="ECO:0000313" key="13">
    <source>
        <dbReference type="Proteomes" id="UP001207440"/>
    </source>
</evidence>
<keyword evidence="7" id="KW-0119">Carbohydrate metabolism</keyword>
<evidence type="ECO:0000256" key="2">
    <source>
        <dbReference type="ARBA" id="ARBA00010278"/>
    </source>
</evidence>
<keyword evidence="4" id="KW-0858">Xylan degradation</keyword>
<comment type="similarity">
    <text evidence="2">Belongs to the faeC family.</text>
</comment>
<dbReference type="PANTHER" id="PTHR38050:SF1">
    <property type="entry name" value="FERULOYL ESTERASE C"/>
    <property type="match status" value="1"/>
</dbReference>
<dbReference type="GO" id="GO:0030600">
    <property type="term" value="F:feruloyl esterase activity"/>
    <property type="evidence" value="ECO:0007669"/>
    <property type="project" value="InterPro"/>
</dbReference>
<evidence type="ECO:0000256" key="8">
    <source>
        <dbReference type="ARBA" id="ARBA00023326"/>
    </source>
</evidence>
<dbReference type="SUPFAM" id="SSF53474">
    <property type="entry name" value="alpha/beta-Hydrolases"/>
    <property type="match status" value="1"/>
</dbReference>
<evidence type="ECO:0000256" key="9">
    <source>
        <dbReference type="ARBA" id="ARBA00025250"/>
    </source>
</evidence>
<dbReference type="InterPro" id="IPR003140">
    <property type="entry name" value="PLipase/COase/thioEstase"/>
</dbReference>
<organism evidence="12 13">
    <name type="scientific">Riemerella anatipestifer</name>
    <name type="common">Moraxella anatipestifer</name>
    <dbReference type="NCBI Taxonomy" id="34085"/>
    <lineage>
        <taxon>Bacteria</taxon>
        <taxon>Pseudomonadati</taxon>
        <taxon>Bacteroidota</taxon>
        <taxon>Flavobacteriia</taxon>
        <taxon>Flavobacteriales</taxon>
        <taxon>Weeksellaceae</taxon>
        <taxon>Riemerella</taxon>
    </lineage>
</organism>
<evidence type="ECO:0000256" key="3">
    <source>
        <dbReference type="ARBA" id="ARBA00022525"/>
    </source>
</evidence>
<evidence type="ECO:0000256" key="7">
    <source>
        <dbReference type="ARBA" id="ARBA00023277"/>
    </source>
</evidence>
<feature type="domain" description="Phospholipase/carboxylesterase/thioesterase" evidence="11">
    <location>
        <begin position="112"/>
        <end position="195"/>
    </location>
</feature>